<sequence length="532" mass="57034">MDRDLPRLDALLDPWRAAHGDAVVFVEEDGGTVTIRHFDALVAATEAWLLQAGIKPGDRVAVWLPNRIEWLALLFALARVGATLVAVNTRYRSAELTHILTASGARLLIMQPGFRRIDFRTVVAGIDPAGLPDLKAVAILSDTGETLERVLDRPTVPFRPVTEAPPPGPDTTSDPAAPLVLFTTSGTTKAPKLVVHPQHTLARHSLRAAHAYGFDVEGSGFLTAMPFCGVFGLNGVLAALAGRARIHLSALFDAADAAARVEQHRITHLIGSDEMFRRLIECGADRLASTRLCGFASFTPGLGDLLRKAAERGLPLAGLYGSSEINAIFAIQPMSLPPEDRLKGGGRPASGGAADVRVRDMETGALLPPFETGELEVRAPTNFTGYYNNPDATREAVDPEGFFRTGDVGYVRDDGTFVYVARRGDAIRLAGFLVDPAEIEDALKTIDGVDDAQVVGVEQDGGTRPVAFVIPDGQTPFEERRVIDAAADILAAFKVPIRVLPIDAFPIAQSANGPKIQRVKLRQMAAECVAQE</sequence>
<evidence type="ECO:0000256" key="2">
    <source>
        <dbReference type="ARBA" id="ARBA00022598"/>
    </source>
</evidence>
<organism evidence="5 6">
    <name type="scientific">Rhodospira trueperi</name>
    <dbReference type="NCBI Taxonomy" id="69960"/>
    <lineage>
        <taxon>Bacteria</taxon>
        <taxon>Pseudomonadati</taxon>
        <taxon>Pseudomonadota</taxon>
        <taxon>Alphaproteobacteria</taxon>
        <taxon>Rhodospirillales</taxon>
        <taxon>Rhodospirillaceae</taxon>
        <taxon>Rhodospira</taxon>
    </lineage>
</organism>
<evidence type="ECO:0000256" key="1">
    <source>
        <dbReference type="ARBA" id="ARBA00006432"/>
    </source>
</evidence>
<accession>A0A1G7GFN5</accession>
<dbReference type="CDD" id="cd04433">
    <property type="entry name" value="AFD_class_I"/>
    <property type="match status" value="1"/>
</dbReference>
<dbReference type="Proteomes" id="UP000199412">
    <property type="component" value="Unassembled WGS sequence"/>
</dbReference>
<evidence type="ECO:0000259" key="3">
    <source>
        <dbReference type="Pfam" id="PF00501"/>
    </source>
</evidence>
<dbReference type="Gene3D" id="3.30.300.30">
    <property type="match status" value="1"/>
</dbReference>
<evidence type="ECO:0000313" key="5">
    <source>
        <dbReference type="EMBL" id="SDE86957.1"/>
    </source>
</evidence>
<dbReference type="RefSeq" id="WP_092787675.1">
    <property type="nucleotide sequence ID" value="NZ_FNAP01000014.1"/>
</dbReference>
<protein>
    <submittedName>
        <fullName evidence="5">Fatty-acyl-CoA synthase</fullName>
    </submittedName>
</protein>
<dbReference type="PANTHER" id="PTHR43201:SF5">
    <property type="entry name" value="MEDIUM-CHAIN ACYL-COA LIGASE ACSF2, MITOCHONDRIAL"/>
    <property type="match status" value="1"/>
</dbReference>
<proteinExistence type="inferred from homology"/>
<dbReference type="OrthoDB" id="8185589at2"/>
<dbReference type="InterPro" id="IPR000873">
    <property type="entry name" value="AMP-dep_synth/lig_dom"/>
</dbReference>
<dbReference type="STRING" id="69960.SAMN05421720_11479"/>
<comment type="similarity">
    <text evidence="1">Belongs to the ATP-dependent AMP-binding enzyme family.</text>
</comment>
<dbReference type="Pfam" id="PF13193">
    <property type="entry name" value="AMP-binding_C"/>
    <property type="match status" value="1"/>
</dbReference>
<keyword evidence="6" id="KW-1185">Reference proteome</keyword>
<dbReference type="Pfam" id="PF00501">
    <property type="entry name" value="AMP-binding"/>
    <property type="match status" value="1"/>
</dbReference>
<dbReference type="AlphaFoldDB" id="A0A1G7GFN5"/>
<dbReference type="InterPro" id="IPR025110">
    <property type="entry name" value="AMP-bd_C"/>
</dbReference>
<feature type="domain" description="AMP-binding enzyme C-terminal" evidence="4">
    <location>
        <begin position="438"/>
        <end position="510"/>
    </location>
</feature>
<reference evidence="5 6" key="1">
    <citation type="submission" date="2016-10" db="EMBL/GenBank/DDBJ databases">
        <authorList>
            <person name="de Groot N.N."/>
        </authorList>
    </citation>
    <scope>NUCLEOTIDE SEQUENCE [LARGE SCALE GENOMIC DNA]</scope>
    <source>
        <strain evidence="5 6">ATCC 700224</strain>
    </source>
</reference>
<name>A0A1G7GFN5_9PROT</name>
<feature type="domain" description="AMP-dependent synthetase/ligase" evidence="3">
    <location>
        <begin position="17"/>
        <end position="387"/>
    </location>
</feature>
<dbReference type="SUPFAM" id="SSF56801">
    <property type="entry name" value="Acetyl-CoA synthetase-like"/>
    <property type="match status" value="1"/>
</dbReference>
<keyword evidence="2" id="KW-0436">Ligase</keyword>
<dbReference type="GO" id="GO:0006631">
    <property type="term" value="P:fatty acid metabolic process"/>
    <property type="evidence" value="ECO:0007669"/>
    <property type="project" value="TreeGrafter"/>
</dbReference>
<dbReference type="GO" id="GO:0031956">
    <property type="term" value="F:medium-chain fatty acid-CoA ligase activity"/>
    <property type="evidence" value="ECO:0007669"/>
    <property type="project" value="TreeGrafter"/>
</dbReference>
<gene>
    <name evidence="5" type="ORF">SAMN05421720_11479</name>
</gene>
<evidence type="ECO:0000259" key="4">
    <source>
        <dbReference type="Pfam" id="PF13193"/>
    </source>
</evidence>
<dbReference type="PANTHER" id="PTHR43201">
    <property type="entry name" value="ACYL-COA SYNTHETASE"/>
    <property type="match status" value="1"/>
</dbReference>
<dbReference type="Gene3D" id="3.40.50.12780">
    <property type="entry name" value="N-terminal domain of ligase-like"/>
    <property type="match status" value="1"/>
</dbReference>
<dbReference type="EMBL" id="FNAP01000014">
    <property type="protein sequence ID" value="SDE86957.1"/>
    <property type="molecule type" value="Genomic_DNA"/>
</dbReference>
<dbReference type="InterPro" id="IPR042099">
    <property type="entry name" value="ANL_N_sf"/>
</dbReference>
<evidence type="ECO:0000313" key="6">
    <source>
        <dbReference type="Proteomes" id="UP000199412"/>
    </source>
</evidence>
<dbReference type="InterPro" id="IPR045851">
    <property type="entry name" value="AMP-bd_C_sf"/>
</dbReference>